<organism evidence="3 4">
    <name type="scientific">Phormidium pseudopriestleyi FRX01</name>
    <dbReference type="NCBI Taxonomy" id="1759528"/>
    <lineage>
        <taxon>Bacteria</taxon>
        <taxon>Bacillati</taxon>
        <taxon>Cyanobacteriota</taxon>
        <taxon>Cyanophyceae</taxon>
        <taxon>Oscillatoriophycideae</taxon>
        <taxon>Oscillatoriales</taxon>
        <taxon>Oscillatoriaceae</taxon>
        <taxon>Phormidium</taxon>
    </lineage>
</organism>
<keyword evidence="1" id="KW-0175">Coiled coil</keyword>
<feature type="coiled-coil region" evidence="1">
    <location>
        <begin position="262"/>
        <end position="429"/>
    </location>
</feature>
<dbReference type="SUPFAM" id="SSF53448">
    <property type="entry name" value="Nucleotide-diphospho-sugar transferases"/>
    <property type="match status" value="1"/>
</dbReference>
<name>A0ABS3FKX6_9CYAN</name>
<dbReference type="EMBL" id="JAFLQW010000036">
    <property type="protein sequence ID" value="MBO0347763.1"/>
    <property type="molecule type" value="Genomic_DNA"/>
</dbReference>
<reference evidence="3 4" key="1">
    <citation type="submission" date="2021-03" db="EMBL/GenBank/DDBJ databases">
        <title>Metabolic Capacity of the Antarctic Cyanobacterium Phormidium pseudopriestleyi that Sustains Oxygenic Photosynthesis in the Presence of Hydrogen Sulfide.</title>
        <authorList>
            <person name="Lumian J.E."/>
            <person name="Jungblut A.D."/>
            <person name="Dillon M.L."/>
            <person name="Hawes I."/>
            <person name="Doran P.T."/>
            <person name="Mackey T.J."/>
            <person name="Dick G.J."/>
            <person name="Grettenberger C.L."/>
            <person name="Sumner D.Y."/>
        </authorList>
    </citation>
    <scope>NUCLEOTIDE SEQUENCE [LARGE SCALE GENOMIC DNA]</scope>
    <source>
        <strain evidence="3 4">FRX01</strain>
    </source>
</reference>
<dbReference type="Pfam" id="PF00535">
    <property type="entry name" value="Glycos_transf_2"/>
    <property type="match status" value="1"/>
</dbReference>
<dbReference type="InterPro" id="IPR050834">
    <property type="entry name" value="Glycosyltransf_2"/>
</dbReference>
<proteinExistence type="predicted"/>
<dbReference type="Gene3D" id="3.90.550.10">
    <property type="entry name" value="Spore Coat Polysaccharide Biosynthesis Protein SpsA, Chain A"/>
    <property type="match status" value="1"/>
</dbReference>
<dbReference type="PANTHER" id="PTHR43685:SF2">
    <property type="entry name" value="GLYCOSYLTRANSFERASE 2-LIKE DOMAIN-CONTAINING PROTEIN"/>
    <property type="match status" value="1"/>
</dbReference>
<dbReference type="Proteomes" id="UP000664844">
    <property type="component" value="Unassembled WGS sequence"/>
</dbReference>
<keyword evidence="4" id="KW-1185">Reference proteome</keyword>
<evidence type="ECO:0000259" key="2">
    <source>
        <dbReference type="Pfam" id="PF00535"/>
    </source>
</evidence>
<dbReference type="InterPro" id="IPR029044">
    <property type="entry name" value="Nucleotide-diphossugar_trans"/>
</dbReference>
<evidence type="ECO:0000313" key="4">
    <source>
        <dbReference type="Proteomes" id="UP000664844"/>
    </source>
</evidence>
<evidence type="ECO:0000256" key="1">
    <source>
        <dbReference type="SAM" id="Coils"/>
    </source>
</evidence>
<evidence type="ECO:0000313" key="3">
    <source>
        <dbReference type="EMBL" id="MBO0347763.1"/>
    </source>
</evidence>
<accession>A0ABS3FKX6</accession>
<dbReference type="PANTHER" id="PTHR43685">
    <property type="entry name" value="GLYCOSYLTRANSFERASE"/>
    <property type="match status" value="1"/>
</dbReference>
<dbReference type="InterPro" id="IPR001173">
    <property type="entry name" value="Glyco_trans_2-like"/>
</dbReference>
<dbReference type="CDD" id="cd00761">
    <property type="entry name" value="Glyco_tranf_GTA_type"/>
    <property type="match status" value="1"/>
</dbReference>
<feature type="domain" description="Glycosyltransferase 2-like" evidence="2">
    <location>
        <begin position="16"/>
        <end position="136"/>
    </location>
</feature>
<protein>
    <submittedName>
        <fullName evidence="3">Glycosyltransferase</fullName>
    </submittedName>
</protein>
<comment type="caution">
    <text evidence="3">The sequence shown here is derived from an EMBL/GenBank/DDBJ whole genome shotgun (WGS) entry which is preliminary data.</text>
</comment>
<sequence length="460" mass="52861">MSESAADYAMSKIAVSVIIPCYNQGEFVLEAIASVESCQDKVYEILIVNDGSTSPVTQKVLTYLQEKGYQVIDQSNQGLAAARNTGIKKARGRYILPLDADNKIKPAYITQSIEILDEHPEVGVVYGNAELFGEKTGIVEVPDFDINRLVAGNYIDACAVFRRMVWQDCGGYDSHIPQKLGYEDWDFWLGIAEKGWQFHHISEVMYEYRFRVNSMVSACNLPENRRELFRYICSKHIGLYATNFANIFAQKESERLEEQEKNEKIAANLNKTEVKLAVLRSQLEEAETELQVLRGQRQETEALDPRAKIAQLEEEIQELQGELGRSQGEKRSLESQIQDLQQQLAQSRADFEVEREEAVRSSQLQQQELEQTRTQMQAQLDELTHQSQQQIAQIQAEWEGQVHERDRIHHQLQSQILQTQTALEQAQLEIAAMHTSKFWKLRTQWFKLKQAFRMTDPVKG</sequence>
<gene>
    <name evidence="3" type="ORF">J0895_01280</name>
</gene>